<dbReference type="CDD" id="cd14659">
    <property type="entry name" value="Imelysin-like_IPPA"/>
    <property type="match status" value="1"/>
</dbReference>
<keyword evidence="2 3" id="KW-0732">Signal</keyword>
<dbReference type="Pfam" id="PF09375">
    <property type="entry name" value="Peptidase_M75"/>
    <property type="match status" value="1"/>
</dbReference>
<evidence type="ECO:0000313" key="6">
    <source>
        <dbReference type="Proteomes" id="UP001596107"/>
    </source>
</evidence>
<proteinExistence type="predicted"/>
<reference evidence="6" key="1">
    <citation type="journal article" date="2019" name="Int. J. Syst. Evol. Microbiol.">
        <title>The Global Catalogue of Microorganisms (GCM) 10K type strain sequencing project: providing services to taxonomists for standard genome sequencing and annotation.</title>
        <authorList>
            <consortium name="The Broad Institute Genomics Platform"/>
            <consortium name="The Broad Institute Genome Sequencing Center for Infectious Disease"/>
            <person name="Wu L."/>
            <person name="Ma J."/>
        </authorList>
    </citation>
    <scope>NUCLEOTIDE SEQUENCE [LARGE SCALE GENOMIC DNA]</scope>
    <source>
        <strain evidence="6">JCM 3366</strain>
    </source>
</reference>
<comment type="caution">
    <text evidence="5">The sequence shown here is derived from an EMBL/GenBank/DDBJ whole genome shotgun (WGS) entry which is preliminary data.</text>
</comment>
<dbReference type="Proteomes" id="UP001596107">
    <property type="component" value="Unassembled WGS sequence"/>
</dbReference>
<organism evidence="5 6">
    <name type="scientific">Nitratireductor kimnyeongensis</name>
    <dbReference type="NCBI Taxonomy" id="430679"/>
    <lineage>
        <taxon>Bacteria</taxon>
        <taxon>Pseudomonadati</taxon>
        <taxon>Pseudomonadota</taxon>
        <taxon>Alphaproteobacteria</taxon>
        <taxon>Hyphomicrobiales</taxon>
        <taxon>Phyllobacteriaceae</taxon>
        <taxon>Nitratireductor</taxon>
    </lineage>
</organism>
<sequence length="356" mass="38218">MYYRLFRSFLTVCMLTMPAFGQDEPDTIAPEIGNRVLEHYITPVLARFSETSSTLSGALNAVCKGGSAPEMSAVRTGFSDTLSAFAHVSVLRFGPLVADNRFERIFFWPDTRGVTLRQVQGLLATEEPLPSDLADQSVALQGLPALDYVLFGTGGDALAEDARRCNYALTIANNVADIATQLEAAWAEGTSFRVSFISPAADRDPYRSKAEVAGEIVKAAGTTLEFARNAELLPALGKTVEKARGKRAPFWRSGQTFAFVAGQIEGVQRLIDAAGFVDGPSELVNGYGRGMNFDLSHARETLLAVETAPEAAFSEEQDRGRISYATIAMEGAKHTLNGELSGALGLVMGFNALDGD</sequence>
<feature type="domain" description="Imelysin-like" evidence="4">
    <location>
        <begin position="42"/>
        <end position="271"/>
    </location>
</feature>
<dbReference type="InterPro" id="IPR038352">
    <property type="entry name" value="Imelysin_sf"/>
</dbReference>
<dbReference type="InterPro" id="IPR034984">
    <property type="entry name" value="Imelysin-like_IPPA"/>
</dbReference>
<comment type="subcellular location">
    <subcellularLocation>
        <location evidence="1">Cell envelope</location>
    </subcellularLocation>
</comment>
<accession>A0ABW0T5Q4</accession>
<feature type="chain" id="PRO_5045142277" evidence="3">
    <location>
        <begin position="22"/>
        <end position="356"/>
    </location>
</feature>
<evidence type="ECO:0000256" key="3">
    <source>
        <dbReference type="SAM" id="SignalP"/>
    </source>
</evidence>
<evidence type="ECO:0000313" key="5">
    <source>
        <dbReference type="EMBL" id="MFC5583919.1"/>
    </source>
</evidence>
<dbReference type="RefSeq" id="WP_223020236.1">
    <property type="nucleotide sequence ID" value="NZ_CP078143.1"/>
</dbReference>
<evidence type="ECO:0000256" key="1">
    <source>
        <dbReference type="ARBA" id="ARBA00004196"/>
    </source>
</evidence>
<protein>
    <submittedName>
        <fullName evidence="5">Imelysin family protein</fullName>
    </submittedName>
</protein>
<dbReference type="InterPro" id="IPR018976">
    <property type="entry name" value="Imelysin-like"/>
</dbReference>
<evidence type="ECO:0000259" key="4">
    <source>
        <dbReference type="Pfam" id="PF09375"/>
    </source>
</evidence>
<gene>
    <name evidence="5" type="ORF">ACFPOD_02265</name>
</gene>
<dbReference type="Gene3D" id="1.20.1420.20">
    <property type="entry name" value="M75 peptidase, HXXE motif"/>
    <property type="match status" value="1"/>
</dbReference>
<keyword evidence="6" id="KW-1185">Reference proteome</keyword>
<feature type="signal peptide" evidence="3">
    <location>
        <begin position="1"/>
        <end position="21"/>
    </location>
</feature>
<dbReference type="EMBL" id="JBHSNB010000001">
    <property type="protein sequence ID" value="MFC5583919.1"/>
    <property type="molecule type" value="Genomic_DNA"/>
</dbReference>
<evidence type="ECO:0000256" key="2">
    <source>
        <dbReference type="ARBA" id="ARBA00022729"/>
    </source>
</evidence>
<name>A0ABW0T5Q4_9HYPH</name>